<sequence>MKDRALYRMNCERRASSVRLVQFVQAHQKEGLLPLGSMSVPY</sequence>
<evidence type="ECO:0000313" key="1">
    <source>
        <dbReference type="EMBL" id="EXX93957.1"/>
    </source>
</evidence>
<reference evidence="1 2" key="1">
    <citation type="submission" date="2014-02" db="EMBL/GenBank/DDBJ databases">
        <title>Whole Genome Sequencing Of Bordetella Holmesii, An Emerging Opportunistic Infection Of Humans.</title>
        <authorList>
            <person name="Tettelin H."/>
            <person name="Hooven T.A."/>
            <person name="Hine E."/>
            <person name="Su Q."/>
            <person name="Huard R.C."/>
            <person name="Della-Latta P."/>
            <person name="Daugherty S.C."/>
            <person name="Agrawal S."/>
            <person name="Sengamalay N."/>
            <person name="Tallon L.J."/>
            <person name="Sadzewicz L."/>
            <person name="Whittier S."/>
            <person name="Fraser C.M."/>
            <person name="Ratner A.J."/>
        </authorList>
    </citation>
    <scope>NUCLEOTIDE SEQUENCE [LARGE SCALE GENOMIC DNA]</scope>
    <source>
        <strain evidence="1 2">1058</strain>
    </source>
</reference>
<proteinExistence type="predicted"/>
<evidence type="ECO:0008006" key="3">
    <source>
        <dbReference type="Google" id="ProtNLM"/>
    </source>
</evidence>
<dbReference type="Proteomes" id="UP000023104">
    <property type="component" value="Unassembled WGS sequence"/>
</dbReference>
<protein>
    <recommendedName>
        <fullName evidence="3">N-acetyltransferase YedL</fullName>
    </recommendedName>
</protein>
<keyword evidence="2" id="KW-1185">Reference proteome</keyword>
<comment type="caution">
    <text evidence="1">The sequence shown here is derived from an EMBL/GenBank/DDBJ whole genome shotgun (WGS) entry which is preliminary data.</text>
</comment>
<gene>
    <name evidence="1" type="ORF">D559_1365</name>
</gene>
<evidence type="ECO:0000313" key="2">
    <source>
        <dbReference type="Proteomes" id="UP000023104"/>
    </source>
</evidence>
<dbReference type="EMBL" id="JDTF01000004">
    <property type="protein sequence ID" value="EXX93957.1"/>
    <property type="molecule type" value="Genomic_DNA"/>
</dbReference>
<organism evidence="1 2">
    <name type="scientific">Bordetella holmesii 1058</name>
    <dbReference type="NCBI Taxonomy" id="1247648"/>
    <lineage>
        <taxon>Bacteria</taxon>
        <taxon>Pseudomonadati</taxon>
        <taxon>Pseudomonadota</taxon>
        <taxon>Betaproteobacteria</taxon>
        <taxon>Burkholderiales</taxon>
        <taxon>Alcaligenaceae</taxon>
        <taxon>Bordetella</taxon>
    </lineage>
</organism>
<name>A0ABN0RXN7_9BORD</name>
<accession>A0ABN0RXN7</accession>